<organism evidence="1 2">
    <name type="scientific">Thioclava arctica</name>
    <dbReference type="NCBI Taxonomy" id="3238301"/>
    <lineage>
        <taxon>Bacteria</taxon>
        <taxon>Pseudomonadati</taxon>
        <taxon>Pseudomonadota</taxon>
        <taxon>Alphaproteobacteria</taxon>
        <taxon>Rhodobacterales</taxon>
        <taxon>Paracoccaceae</taxon>
        <taxon>Thioclava</taxon>
    </lineage>
</organism>
<evidence type="ECO:0000313" key="2">
    <source>
        <dbReference type="Proteomes" id="UP001557465"/>
    </source>
</evidence>
<accession>A0ABV3TKY9</accession>
<dbReference type="EMBL" id="JBFRYC010000006">
    <property type="protein sequence ID" value="MEX1662250.1"/>
    <property type="molecule type" value="Genomic_DNA"/>
</dbReference>
<proteinExistence type="predicted"/>
<reference evidence="1 2" key="1">
    <citation type="journal article" date="2011" name="Int. J. Syst. Evol. Microbiol.">
        <title>Zhongshania antarctica gen. nov., sp. nov. and Zhongshania guokunii sp. nov., gammaproteobacteria respectively isolated from coastal attached (fast) ice and surface seawater of the Antarctic.</title>
        <authorList>
            <person name="Li H.J."/>
            <person name="Zhang X.Y."/>
            <person name="Chen C.X."/>
            <person name="Zhang Y.J."/>
            <person name="Gao Z.M."/>
            <person name="Yu Y."/>
            <person name="Chen X.L."/>
            <person name="Chen B."/>
            <person name="Zhang Y.Z."/>
        </authorList>
    </citation>
    <scope>NUCLEOTIDE SEQUENCE [LARGE SCALE GENOMIC DNA]</scope>
    <source>
        <strain evidence="1 2">15-R06ZXC-3</strain>
    </source>
</reference>
<comment type="caution">
    <text evidence="1">The sequence shown here is derived from an EMBL/GenBank/DDBJ whole genome shotgun (WGS) entry which is preliminary data.</text>
</comment>
<dbReference type="RefSeq" id="WP_368392087.1">
    <property type="nucleotide sequence ID" value="NZ_JBFRYC010000006.1"/>
</dbReference>
<evidence type="ECO:0008006" key="3">
    <source>
        <dbReference type="Google" id="ProtNLM"/>
    </source>
</evidence>
<gene>
    <name evidence="1" type="ORF">AB4874_11420</name>
</gene>
<protein>
    <recommendedName>
        <fullName evidence="3">IS110 family transposase</fullName>
    </recommendedName>
</protein>
<sequence>MPVAACKIRGKLSPFPYWIHTEDYGIRRFVGLDVSLAKTSICVIREHGKIIKLAEAPSEPAALAAWLDDLDGTIAAVGLQPIRYHSGCIVT</sequence>
<keyword evidence="2" id="KW-1185">Reference proteome</keyword>
<name>A0ABV3TKY9_9RHOB</name>
<dbReference type="Proteomes" id="UP001557465">
    <property type="component" value="Unassembled WGS sequence"/>
</dbReference>
<evidence type="ECO:0000313" key="1">
    <source>
        <dbReference type="EMBL" id="MEX1662250.1"/>
    </source>
</evidence>